<gene>
    <name evidence="1" type="ORF">BGZ80_009565</name>
</gene>
<organism evidence="1 2">
    <name type="scientific">Entomortierella chlamydospora</name>
    <dbReference type="NCBI Taxonomy" id="101097"/>
    <lineage>
        <taxon>Eukaryota</taxon>
        <taxon>Fungi</taxon>
        <taxon>Fungi incertae sedis</taxon>
        <taxon>Mucoromycota</taxon>
        <taxon>Mortierellomycotina</taxon>
        <taxon>Mortierellomycetes</taxon>
        <taxon>Mortierellales</taxon>
        <taxon>Mortierellaceae</taxon>
        <taxon>Entomortierella</taxon>
    </lineage>
</organism>
<accession>A0A9P6MWV6</accession>
<name>A0A9P6MWV6_9FUNG</name>
<proteinExistence type="predicted"/>
<comment type="caution">
    <text evidence="1">The sequence shown here is derived from an EMBL/GenBank/DDBJ whole genome shotgun (WGS) entry which is preliminary data.</text>
</comment>
<keyword evidence="2" id="KW-1185">Reference proteome</keyword>
<dbReference type="Proteomes" id="UP000703661">
    <property type="component" value="Unassembled WGS sequence"/>
</dbReference>
<dbReference type="AlphaFoldDB" id="A0A9P6MWV6"/>
<feature type="non-terminal residue" evidence="1">
    <location>
        <position position="134"/>
    </location>
</feature>
<evidence type="ECO:0000313" key="1">
    <source>
        <dbReference type="EMBL" id="KAG0015889.1"/>
    </source>
</evidence>
<sequence length="134" mass="15043">TRSLLEARKTIADSLQSMINLCKNETTRNAFRFDKTPVPPSLIDKPRQKLEFVILVNLVPLLAVPSLSSIHRDFVVNALQVVRHALSLSEDESAFIAAPGTLQRTKAFNRAILGILKVQGPKFSLRLSRQDEFF</sequence>
<reference evidence="1" key="1">
    <citation type="journal article" date="2020" name="Fungal Divers.">
        <title>Resolving the Mortierellaceae phylogeny through synthesis of multi-gene phylogenetics and phylogenomics.</title>
        <authorList>
            <person name="Vandepol N."/>
            <person name="Liber J."/>
            <person name="Desiro A."/>
            <person name="Na H."/>
            <person name="Kennedy M."/>
            <person name="Barry K."/>
            <person name="Grigoriev I.V."/>
            <person name="Miller A.N."/>
            <person name="O'Donnell K."/>
            <person name="Stajich J.E."/>
            <person name="Bonito G."/>
        </authorList>
    </citation>
    <scope>NUCLEOTIDE SEQUENCE</scope>
    <source>
        <strain evidence="1">NRRL 2769</strain>
    </source>
</reference>
<evidence type="ECO:0000313" key="2">
    <source>
        <dbReference type="Proteomes" id="UP000703661"/>
    </source>
</evidence>
<protein>
    <submittedName>
        <fullName evidence="1">Uncharacterized protein</fullName>
    </submittedName>
</protein>
<dbReference type="EMBL" id="JAAAID010000585">
    <property type="protein sequence ID" value="KAG0015889.1"/>
    <property type="molecule type" value="Genomic_DNA"/>
</dbReference>